<comment type="caution">
    <text evidence="2">The sequence shown here is derived from an EMBL/GenBank/DDBJ whole genome shotgun (WGS) entry which is preliminary data.</text>
</comment>
<reference evidence="2 3" key="1">
    <citation type="submission" date="2021-05" db="EMBL/GenBank/DDBJ databases">
        <title>Description of Cellulomonas sp. DKR-3 sp. nov.</title>
        <authorList>
            <person name="Dahal R.H."/>
            <person name="Chaudhary D.K."/>
        </authorList>
    </citation>
    <scope>NUCLEOTIDE SEQUENCE [LARGE SCALE GENOMIC DNA]</scope>
    <source>
        <strain evidence="2 3">DKR-3</strain>
    </source>
</reference>
<feature type="transmembrane region" description="Helical" evidence="1">
    <location>
        <begin position="65"/>
        <end position="87"/>
    </location>
</feature>
<feature type="transmembrane region" description="Helical" evidence="1">
    <location>
        <begin position="161"/>
        <end position="190"/>
    </location>
</feature>
<gene>
    <name evidence="2" type="ORF">KIN34_14210</name>
</gene>
<feature type="transmembrane region" description="Helical" evidence="1">
    <location>
        <begin position="239"/>
        <end position="258"/>
    </location>
</feature>
<evidence type="ECO:0000313" key="2">
    <source>
        <dbReference type="EMBL" id="MBT0995438.1"/>
    </source>
</evidence>
<keyword evidence="1" id="KW-0812">Transmembrane</keyword>
<keyword evidence="1" id="KW-0472">Membrane</keyword>
<dbReference type="RefSeq" id="WP_214352386.1">
    <property type="nucleotide sequence ID" value="NZ_JAHBOH010000002.1"/>
</dbReference>
<organism evidence="2 3">
    <name type="scientific">Cellulomonas fulva</name>
    <dbReference type="NCBI Taxonomy" id="2835530"/>
    <lineage>
        <taxon>Bacteria</taxon>
        <taxon>Bacillati</taxon>
        <taxon>Actinomycetota</taxon>
        <taxon>Actinomycetes</taxon>
        <taxon>Micrococcales</taxon>
        <taxon>Cellulomonadaceae</taxon>
        <taxon>Cellulomonas</taxon>
    </lineage>
</organism>
<proteinExistence type="predicted"/>
<feature type="transmembrane region" description="Helical" evidence="1">
    <location>
        <begin position="17"/>
        <end position="40"/>
    </location>
</feature>
<sequence length="268" mass="27806">MGAAMVTEYRKLVTTRLWWILLAAMAVYMAFLAAGLGWALSQGTATTGASDDAVVVSPQEVVRTVYTIAVSFGYVFPLIVGGMSFSSEFRHKTITPTLLAEPRRTVVLLAKLASGGLLGLVFGVVGTVACVAAGAGVLGLLGEPTFLGEASTWRTLGLSALALAVWSLLGVALGTVITSQVAIVVIALAFTQFVEPIARVVLGMTSWGADVASFLPGAAGEAISGGSFYAASGMGTLLSWWQGLLVLLGYVLVLALVGRFTTLRRDIT</sequence>
<accession>A0ABS5U208</accession>
<feature type="transmembrane region" description="Helical" evidence="1">
    <location>
        <begin position="108"/>
        <end position="141"/>
    </location>
</feature>
<keyword evidence="3" id="KW-1185">Reference proteome</keyword>
<evidence type="ECO:0000313" key="3">
    <source>
        <dbReference type="Proteomes" id="UP000722125"/>
    </source>
</evidence>
<dbReference type="Proteomes" id="UP000722125">
    <property type="component" value="Unassembled WGS sequence"/>
</dbReference>
<dbReference type="EMBL" id="JAHBOH010000002">
    <property type="protein sequence ID" value="MBT0995438.1"/>
    <property type="molecule type" value="Genomic_DNA"/>
</dbReference>
<name>A0ABS5U208_9CELL</name>
<protein>
    <submittedName>
        <fullName evidence="2">ABC transporter permease</fullName>
    </submittedName>
</protein>
<keyword evidence="1" id="KW-1133">Transmembrane helix</keyword>
<evidence type="ECO:0000256" key="1">
    <source>
        <dbReference type="SAM" id="Phobius"/>
    </source>
</evidence>